<dbReference type="Gene3D" id="3.40.1360.10">
    <property type="match status" value="1"/>
</dbReference>
<dbReference type="CDD" id="cd01029">
    <property type="entry name" value="TOPRIM_primases"/>
    <property type="match status" value="1"/>
</dbReference>
<dbReference type="EMBL" id="LR796888">
    <property type="protein sequence ID" value="CAB4172893.1"/>
    <property type="molecule type" value="Genomic_DNA"/>
</dbReference>
<sequence length="283" mass="31373">MSLLLTDRATGEVTFDGARVSRSLRCPICSHLHREQSWCLVDTVRGLAICPRVESKRKIGEAGFLHRTDGSDPVSIPAWQVSPRSRAPAEDLGHLQHRYRSALTLNLIQELADRWGTSMHSIDRMGCGWDGCAWTFPMQDEFGKIIGYRRRVPDGSKNCRKGSRLGLMMPTARRQVGSLFIVEGESDLAAALDLRVDAIARPGCRVCEGMVKHLGKGRDLVIIADKDEPGMEGARALKKIVLPNARSAVIVQPPGVHKDLREWVRAGGSREALRFIVESIRGY</sequence>
<evidence type="ECO:0000313" key="1">
    <source>
        <dbReference type="EMBL" id="CAB4172893.1"/>
    </source>
</evidence>
<proteinExistence type="predicted"/>
<organism evidence="2">
    <name type="scientific">uncultured Caudovirales phage</name>
    <dbReference type="NCBI Taxonomy" id="2100421"/>
    <lineage>
        <taxon>Viruses</taxon>
        <taxon>Duplodnaviria</taxon>
        <taxon>Heunggongvirae</taxon>
        <taxon>Uroviricota</taxon>
        <taxon>Caudoviricetes</taxon>
        <taxon>Peduoviridae</taxon>
        <taxon>Maltschvirus</taxon>
        <taxon>Maltschvirus maltsch</taxon>
    </lineage>
</organism>
<dbReference type="InterPro" id="IPR034154">
    <property type="entry name" value="TOPRIM_DnaG/twinkle"/>
</dbReference>
<gene>
    <name evidence="2" type="ORF">UFOVP1379_24</name>
    <name evidence="1" type="ORF">UFOVP942_13</name>
</gene>
<name>A0A6J5S096_9CAUD</name>
<dbReference type="SUPFAM" id="SSF56731">
    <property type="entry name" value="DNA primase core"/>
    <property type="match status" value="1"/>
</dbReference>
<protein>
    <submittedName>
        <fullName evidence="2">Archaeal primase DnaG/twinkle, TOPRIM domain</fullName>
    </submittedName>
</protein>
<dbReference type="EMBL" id="LR797329">
    <property type="protein sequence ID" value="CAB4203299.1"/>
    <property type="molecule type" value="Genomic_DNA"/>
</dbReference>
<accession>A0A6J5S096</accession>
<reference evidence="2" key="1">
    <citation type="submission" date="2020-05" db="EMBL/GenBank/DDBJ databases">
        <authorList>
            <person name="Chiriac C."/>
            <person name="Salcher M."/>
            <person name="Ghai R."/>
            <person name="Kavagutti S V."/>
        </authorList>
    </citation>
    <scope>NUCLEOTIDE SEQUENCE</scope>
</reference>
<evidence type="ECO:0000313" key="2">
    <source>
        <dbReference type="EMBL" id="CAB4203299.1"/>
    </source>
</evidence>